<keyword evidence="1" id="KW-0560">Oxidoreductase</keyword>
<gene>
    <name evidence="1" type="ORF">SAMN04488137_4589</name>
</gene>
<dbReference type="RefSeq" id="WP_090238689.1">
    <property type="nucleotide sequence ID" value="NZ_FNHW01000005.1"/>
</dbReference>
<keyword evidence="1" id="KW-0223">Dioxygenase</keyword>
<dbReference type="InterPro" id="IPR008775">
    <property type="entry name" value="Phytyl_CoA_dOase-like"/>
</dbReference>
<evidence type="ECO:0000313" key="2">
    <source>
        <dbReference type="Proteomes" id="UP000199544"/>
    </source>
</evidence>
<dbReference type="STRING" id="459525.SAMN04488137_4589"/>
<dbReference type="AlphaFoldDB" id="A0A1H0BP20"/>
<proteinExistence type="predicted"/>
<dbReference type="Gene3D" id="2.60.120.620">
    <property type="entry name" value="q2cbj1_9rhob like domain"/>
    <property type="match status" value="1"/>
</dbReference>
<dbReference type="PANTHER" id="PTHR20883:SF48">
    <property type="entry name" value="ECTOINE DIOXYGENASE"/>
    <property type="match status" value="1"/>
</dbReference>
<dbReference type="SUPFAM" id="SSF51197">
    <property type="entry name" value="Clavaminate synthase-like"/>
    <property type="match status" value="1"/>
</dbReference>
<dbReference type="GO" id="GO:0005506">
    <property type="term" value="F:iron ion binding"/>
    <property type="evidence" value="ECO:0007669"/>
    <property type="project" value="UniProtKB-ARBA"/>
</dbReference>
<organism evidence="1 2">
    <name type="scientific">Fictibacillus solisalsi</name>
    <dbReference type="NCBI Taxonomy" id="459525"/>
    <lineage>
        <taxon>Bacteria</taxon>
        <taxon>Bacillati</taxon>
        <taxon>Bacillota</taxon>
        <taxon>Bacilli</taxon>
        <taxon>Bacillales</taxon>
        <taxon>Fictibacillaceae</taxon>
        <taxon>Fictibacillus</taxon>
    </lineage>
</organism>
<evidence type="ECO:0000313" key="1">
    <source>
        <dbReference type="EMBL" id="SDN47322.1"/>
    </source>
</evidence>
<name>A0A1H0BP20_9BACL</name>
<accession>A0A1H0BP20</accession>
<dbReference type="Pfam" id="PF05721">
    <property type="entry name" value="PhyH"/>
    <property type="match status" value="1"/>
</dbReference>
<dbReference type="Proteomes" id="UP000199544">
    <property type="component" value="Unassembled WGS sequence"/>
</dbReference>
<dbReference type="OrthoDB" id="9814777at2"/>
<sequence>MNKTSILNEFKQQGFVVISNAYTSYEVKILKEEYQHLWMDQVREGIIQQDHDKPLESLYPRMKDYHQKRDNVFQFVMKHEVINIVEYLLEEEVDLISTNFYFKPPGAQGIPMHQDNYGIGVTPGKCIAVWVSLSQANAENGSMRFVRGTADFDILEPEKTFDEKADTFGGYVQTLQVPTGHEIVTVNTAPGDIVIYNGAILHDSPPNNSESDFRQSIISHFAPVSAKKVTLNYNYLINKMGKRIRKRPNFQGIKK</sequence>
<dbReference type="PANTHER" id="PTHR20883">
    <property type="entry name" value="PHYTANOYL-COA DIOXYGENASE DOMAIN CONTAINING 1"/>
    <property type="match status" value="1"/>
</dbReference>
<dbReference type="EMBL" id="FNHW01000005">
    <property type="protein sequence ID" value="SDN47322.1"/>
    <property type="molecule type" value="Genomic_DNA"/>
</dbReference>
<protein>
    <submittedName>
        <fullName evidence="1">Phytanoyl-CoA dioxygenase (PhyH)</fullName>
    </submittedName>
</protein>
<dbReference type="GO" id="GO:0016706">
    <property type="term" value="F:2-oxoglutarate-dependent dioxygenase activity"/>
    <property type="evidence" value="ECO:0007669"/>
    <property type="project" value="UniProtKB-ARBA"/>
</dbReference>
<keyword evidence="2" id="KW-1185">Reference proteome</keyword>
<reference evidence="2" key="1">
    <citation type="submission" date="2016-10" db="EMBL/GenBank/DDBJ databases">
        <authorList>
            <person name="Varghese N."/>
            <person name="Submissions S."/>
        </authorList>
    </citation>
    <scope>NUCLEOTIDE SEQUENCE [LARGE SCALE GENOMIC DNA]</scope>
    <source>
        <strain evidence="2">CGMCC 1.6854</strain>
    </source>
</reference>